<protein>
    <submittedName>
        <fullName evidence="2">Uncharacterized protein</fullName>
    </submittedName>
</protein>
<feature type="signal peptide" evidence="1">
    <location>
        <begin position="1"/>
        <end position="18"/>
    </location>
</feature>
<dbReference type="PROSITE" id="PS51257">
    <property type="entry name" value="PROKAR_LIPOPROTEIN"/>
    <property type="match status" value="1"/>
</dbReference>
<organism evidence="2 3">
    <name type="scientific">Nocardia terrae</name>
    <dbReference type="NCBI Taxonomy" id="2675851"/>
    <lineage>
        <taxon>Bacteria</taxon>
        <taxon>Bacillati</taxon>
        <taxon>Actinomycetota</taxon>
        <taxon>Actinomycetes</taxon>
        <taxon>Mycobacteriales</taxon>
        <taxon>Nocardiaceae</taxon>
        <taxon>Nocardia</taxon>
    </lineage>
</organism>
<keyword evidence="3" id="KW-1185">Reference proteome</keyword>
<name>A0A7K1V701_9NOCA</name>
<dbReference type="Proteomes" id="UP000466794">
    <property type="component" value="Unassembled WGS sequence"/>
</dbReference>
<evidence type="ECO:0000313" key="3">
    <source>
        <dbReference type="Proteomes" id="UP000466794"/>
    </source>
</evidence>
<dbReference type="EMBL" id="WRPP01000009">
    <property type="protein sequence ID" value="MVU82425.1"/>
    <property type="molecule type" value="Genomic_DNA"/>
</dbReference>
<dbReference type="RefSeq" id="WP_157392034.1">
    <property type="nucleotide sequence ID" value="NZ_WRPP01000009.1"/>
</dbReference>
<accession>A0A7K1V701</accession>
<keyword evidence="1" id="KW-0732">Signal</keyword>
<feature type="chain" id="PRO_5029823967" evidence="1">
    <location>
        <begin position="19"/>
        <end position="359"/>
    </location>
</feature>
<reference evidence="2 3" key="1">
    <citation type="submission" date="2019-12" db="EMBL/GenBank/DDBJ databases">
        <title>Nocardia sp. nov. ET3-3 isolated from soil.</title>
        <authorList>
            <person name="Kanchanasin P."/>
            <person name="Tanasupawat S."/>
            <person name="Yuki M."/>
            <person name="Kudo T."/>
        </authorList>
    </citation>
    <scope>NUCLEOTIDE SEQUENCE [LARGE SCALE GENOMIC DNA]</scope>
    <source>
        <strain evidence="2 3">ET3-3</strain>
    </source>
</reference>
<sequence>MRWSIVLVAVLALATACAARTPDSPWRELSLPQHDARVLEFVPTADGVLALGSIPAPDGRSPAAWTSTDGSHWTTIPVRGESAYAKLAELISAGAGDRTVVLGQAFGGAHSNPRMTIWSGDAHGLTEHPQAMEMFGGPHAIAVSAAAALGGTDLLIGDWDGPEGRYGAAFWTSANGADWVRHAEDPALSSAPGEQTGASGVTTGPAGFVIVGETLRDNVLRPVEWTSPDAVAWQRHEMAGTNAVASRVACTTACTVLGQSIGASPHLLCWPAADTQPVTGPSATTVDTLQLLPAGARMLALATFDHTVQLHSLNPDCTDWQQISLPTPTAVARMFALRTGLLLATTDDDRSRLWLHALP</sequence>
<proteinExistence type="predicted"/>
<comment type="caution">
    <text evidence="2">The sequence shown here is derived from an EMBL/GenBank/DDBJ whole genome shotgun (WGS) entry which is preliminary data.</text>
</comment>
<gene>
    <name evidence="2" type="ORF">GPX89_34990</name>
</gene>
<evidence type="ECO:0000313" key="2">
    <source>
        <dbReference type="EMBL" id="MVU82425.1"/>
    </source>
</evidence>
<dbReference type="AlphaFoldDB" id="A0A7K1V701"/>
<evidence type="ECO:0000256" key="1">
    <source>
        <dbReference type="SAM" id="SignalP"/>
    </source>
</evidence>